<protein>
    <submittedName>
        <fullName evidence="2">Arc family DNA-binding protein</fullName>
    </submittedName>
</protein>
<dbReference type="RefSeq" id="WP_370442944.1">
    <property type="nucleotide sequence ID" value="NZ_JBGFTU010000027.1"/>
</dbReference>
<evidence type="ECO:0000313" key="2">
    <source>
        <dbReference type="EMBL" id="MEZ0166731.1"/>
    </source>
</evidence>
<feature type="domain" description="Antitoxin FitA-like ribbon-helix-helix" evidence="1">
    <location>
        <begin position="3"/>
        <end position="38"/>
    </location>
</feature>
<organism evidence="2 3">
    <name type="scientific">Kineococcus halophytocola</name>
    <dbReference type="NCBI Taxonomy" id="3234027"/>
    <lineage>
        <taxon>Bacteria</taxon>
        <taxon>Bacillati</taxon>
        <taxon>Actinomycetota</taxon>
        <taxon>Actinomycetes</taxon>
        <taxon>Kineosporiales</taxon>
        <taxon>Kineosporiaceae</taxon>
        <taxon>Kineococcus</taxon>
    </lineage>
</organism>
<evidence type="ECO:0000313" key="3">
    <source>
        <dbReference type="Proteomes" id="UP001565927"/>
    </source>
</evidence>
<evidence type="ECO:0000259" key="1">
    <source>
        <dbReference type="Pfam" id="PF22513"/>
    </source>
</evidence>
<accession>A0ABV4H8J1</accession>
<comment type="caution">
    <text evidence="2">The sequence shown here is derived from an EMBL/GenBank/DDBJ whole genome shotgun (WGS) entry which is preliminary data.</text>
</comment>
<dbReference type="InterPro" id="IPR053853">
    <property type="entry name" value="FitA-like_RHH"/>
</dbReference>
<reference evidence="2 3" key="1">
    <citation type="submission" date="2024-07" db="EMBL/GenBank/DDBJ databases">
        <authorList>
            <person name="Thanompreechachai J."/>
            <person name="Duangmal K."/>
        </authorList>
    </citation>
    <scope>NUCLEOTIDE SEQUENCE [LARGE SCALE GENOMIC DNA]</scope>
    <source>
        <strain evidence="2 3">LSe6-4</strain>
    </source>
</reference>
<name>A0ABV4H8J1_9ACTN</name>
<keyword evidence="3" id="KW-1185">Reference proteome</keyword>
<proteinExistence type="predicted"/>
<dbReference type="EMBL" id="JBGFTU010000027">
    <property type="protein sequence ID" value="MEZ0166731.1"/>
    <property type="molecule type" value="Genomic_DNA"/>
</dbReference>
<dbReference type="InterPro" id="IPR010985">
    <property type="entry name" value="Ribbon_hlx_hlx"/>
</dbReference>
<dbReference type="SUPFAM" id="SSF47598">
    <property type="entry name" value="Ribbon-helix-helix"/>
    <property type="match status" value="1"/>
</dbReference>
<dbReference type="GO" id="GO:0003677">
    <property type="term" value="F:DNA binding"/>
    <property type="evidence" value="ECO:0007669"/>
    <property type="project" value="UniProtKB-KW"/>
</dbReference>
<dbReference type="InterPro" id="IPR013321">
    <property type="entry name" value="Arc_rbn_hlx_hlx"/>
</dbReference>
<sequence>MEQIVVRNLPTGTKGALKAQAQRHGRSLEAEVREILANSIAREPATLVDLLGVDEGADVEFEPERLRLLPRTPEL</sequence>
<dbReference type="Pfam" id="PF22513">
    <property type="entry name" value="FitA-like_RHH"/>
    <property type="match status" value="1"/>
</dbReference>
<dbReference type="Proteomes" id="UP001565927">
    <property type="component" value="Unassembled WGS sequence"/>
</dbReference>
<dbReference type="Gene3D" id="1.10.1220.10">
    <property type="entry name" value="Met repressor-like"/>
    <property type="match status" value="1"/>
</dbReference>
<keyword evidence="2" id="KW-0238">DNA-binding</keyword>
<gene>
    <name evidence="2" type="ORF">AB2L27_18395</name>
</gene>